<feature type="compositionally biased region" description="Polar residues" evidence="1">
    <location>
        <begin position="20"/>
        <end position="34"/>
    </location>
</feature>
<evidence type="ECO:0000256" key="1">
    <source>
        <dbReference type="SAM" id="MobiDB-lite"/>
    </source>
</evidence>
<protein>
    <submittedName>
        <fullName evidence="2">Uncharacterized protein</fullName>
    </submittedName>
</protein>
<gene>
    <name evidence="2" type="ORF">VNO77_05299</name>
</gene>
<evidence type="ECO:0000313" key="2">
    <source>
        <dbReference type="EMBL" id="KAK7363168.1"/>
    </source>
</evidence>
<organism evidence="2 3">
    <name type="scientific">Canavalia gladiata</name>
    <name type="common">Sword bean</name>
    <name type="synonym">Dolichos gladiatus</name>
    <dbReference type="NCBI Taxonomy" id="3824"/>
    <lineage>
        <taxon>Eukaryota</taxon>
        <taxon>Viridiplantae</taxon>
        <taxon>Streptophyta</taxon>
        <taxon>Embryophyta</taxon>
        <taxon>Tracheophyta</taxon>
        <taxon>Spermatophyta</taxon>
        <taxon>Magnoliopsida</taxon>
        <taxon>eudicotyledons</taxon>
        <taxon>Gunneridae</taxon>
        <taxon>Pentapetalae</taxon>
        <taxon>rosids</taxon>
        <taxon>fabids</taxon>
        <taxon>Fabales</taxon>
        <taxon>Fabaceae</taxon>
        <taxon>Papilionoideae</taxon>
        <taxon>50 kb inversion clade</taxon>
        <taxon>NPAAA clade</taxon>
        <taxon>indigoferoid/millettioid clade</taxon>
        <taxon>Phaseoleae</taxon>
        <taxon>Canavalia</taxon>
    </lineage>
</organism>
<keyword evidence="3" id="KW-1185">Reference proteome</keyword>
<evidence type="ECO:0000313" key="3">
    <source>
        <dbReference type="Proteomes" id="UP001367508"/>
    </source>
</evidence>
<feature type="region of interest" description="Disordered" evidence="1">
    <location>
        <begin position="1"/>
        <end position="34"/>
    </location>
</feature>
<proteinExistence type="predicted"/>
<accession>A0AAN9RE09</accession>
<dbReference type="AlphaFoldDB" id="A0AAN9RE09"/>
<dbReference type="EMBL" id="JAYMYQ010000001">
    <property type="protein sequence ID" value="KAK7363168.1"/>
    <property type="molecule type" value="Genomic_DNA"/>
</dbReference>
<comment type="caution">
    <text evidence="2">The sequence shown here is derived from an EMBL/GenBank/DDBJ whole genome shotgun (WGS) entry which is preliminary data.</text>
</comment>
<name>A0AAN9RE09_CANGL</name>
<sequence>MGFKKPSQISSHAAHHPSPLKTTMKLSQASPQDSATWRFRVPFNRCRSKSMDLTAPLQQHIIEPSEVSTPLRCTQRLERVRARVRLVNAQGAHSAKRQIKIEMLVDPIWVLKSKAIDTWLQWNG</sequence>
<dbReference type="Proteomes" id="UP001367508">
    <property type="component" value="Unassembled WGS sequence"/>
</dbReference>
<reference evidence="2 3" key="1">
    <citation type="submission" date="2024-01" db="EMBL/GenBank/DDBJ databases">
        <title>The genomes of 5 underutilized Papilionoideae crops provide insights into root nodulation and disease resistanc.</title>
        <authorList>
            <person name="Jiang F."/>
        </authorList>
    </citation>
    <scope>NUCLEOTIDE SEQUENCE [LARGE SCALE GENOMIC DNA]</scope>
    <source>
        <strain evidence="2">LVBAO_FW01</strain>
        <tissue evidence="2">Leaves</tissue>
    </source>
</reference>